<dbReference type="AlphaFoldDB" id="A0A062UDQ0"/>
<comment type="caution">
    <text evidence="5">The sequence shown here is derived from an EMBL/GenBank/DDBJ whole genome shotgun (WGS) entry which is preliminary data.</text>
</comment>
<evidence type="ECO:0000313" key="5">
    <source>
        <dbReference type="EMBL" id="KCZ54235.1"/>
    </source>
</evidence>
<dbReference type="Proteomes" id="UP000027037">
    <property type="component" value="Unassembled WGS sequence"/>
</dbReference>
<evidence type="ECO:0000256" key="1">
    <source>
        <dbReference type="ARBA" id="ARBA00023015"/>
    </source>
</evidence>
<evidence type="ECO:0000256" key="3">
    <source>
        <dbReference type="ARBA" id="ARBA00023163"/>
    </source>
</evidence>
<feature type="domain" description="HTH marR-type" evidence="4">
    <location>
        <begin position="27"/>
        <end position="161"/>
    </location>
</feature>
<dbReference type="EMBL" id="AWFF01000040">
    <property type="protein sequence ID" value="KCZ54235.1"/>
    <property type="molecule type" value="Genomic_DNA"/>
</dbReference>
<dbReference type="InterPro" id="IPR036388">
    <property type="entry name" value="WH-like_DNA-bd_sf"/>
</dbReference>
<gene>
    <name evidence="5" type="ORF">HY29_14995</name>
</gene>
<dbReference type="RefSeq" id="WP_034796413.1">
    <property type="nucleotide sequence ID" value="NZ_AWFF01000040.1"/>
</dbReference>
<dbReference type="PROSITE" id="PS50995">
    <property type="entry name" value="HTH_MARR_2"/>
    <property type="match status" value="1"/>
</dbReference>
<dbReference type="InterPro" id="IPR023187">
    <property type="entry name" value="Tscrpt_reg_MarR-type_CS"/>
</dbReference>
<dbReference type="Gene3D" id="1.10.10.10">
    <property type="entry name" value="Winged helix-like DNA-binding domain superfamily/Winged helix DNA-binding domain"/>
    <property type="match status" value="1"/>
</dbReference>
<keyword evidence="3" id="KW-0804">Transcription</keyword>
<sequence length="169" mass="19105">MFLLKDLPEDRYVERFSQKYGPIEPKRLNLFLTVLRSGSDLLVELDNFLERFGLTHGRWITLVLLMREPDVSARPATLAEKQGVRRATMTGLTQRLEMDGLVRRIPDDEDGRSVRICLTEAGADLLQAIMPEYYRRVGDMTAGIPDEQVEAATMAINELNGRADLLSAP</sequence>
<dbReference type="GO" id="GO:0003700">
    <property type="term" value="F:DNA-binding transcription factor activity"/>
    <property type="evidence" value="ECO:0007669"/>
    <property type="project" value="InterPro"/>
</dbReference>
<dbReference type="PANTHER" id="PTHR42756">
    <property type="entry name" value="TRANSCRIPTIONAL REGULATOR, MARR"/>
    <property type="match status" value="1"/>
</dbReference>
<evidence type="ECO:0000259" key="4">
    <source>
        <dbReference type="PROSITE" id="PS50995"/>
    </source>
</evidence>
<keyword evidence="1" id="KW-0805">Transcription regulation</keyword>
<proteinExistence type="predicted"/>
<dbReference type="InterPro" id="IPR036390">
    <property type="entry name" value="WH_DNA-bd_sf"/>
</dbReference>
<dbReference type="Pfam" id="PF01047">
    <property type="entry name" value="MarR"/>
    <property type="match status" value="1"/>
</dbReference>
<dbReference type="SMART" id="SM00347">
    <property type="entry name" value="HTH_MARR"/>
    <property type="match status" value="1"/>
</dbReference>
<name>A0A062UDQ0_9PROT</name>
<dbReference type="GO" id="GO:0003677">
    <property type="term" value="F:DNA binding"/>
    <property type="evidence" value="ECO:0007669"/>
    <property type="project" value="UniProtKB-KW"/>
</dbReference>
<dbReference type="STRING" id="1280946.HY29_14995"/>
<dbReference type="PROSITE" id="PS01117">
    <property type="entry name" value="HTH_MARR_1"/>
    <property type="match status" value="1"/>
</dbReference>
<dbReference type="OrthoDB" id="32523at2"/>
<accession>A0A062UDQ0</accession>
<organism evidence="5 6">
    <name type="scientific">Hyphomonas beringensis</name>
    <dbReference type="NCBI Taxonomy" id="1280946"/>
    <lineage>
        <taxon>Bacteria</taxon>
        <taxon>Pseudomonadati</taxon>
        <taxon>Pseudomonadota</taxon>
        <taxon>Alphaproteobacteria</taxon>
        <taxon>Hyphomonadales</taxon>
        <taxon>Hyphomonadaceae</taxon>
        <taxon>Hyphomonas</taxon>
    </lineage>
</organism>
<dbReference type="InterPro" id="IPR000835">
    <property type="entry name" value="HTH_MarR-typ"/>
</dbReference>
<dbReference type="PATRIC" id="fig|1280946.3.peg.2006"/>
<reference evidence="5 6" key="1">
    <citation type="journal article" date="2014" name="Antonie Van Leeuwenhoek">
        <title>Hyphomonas beringensis sp. nov. and Hyphomonas chukchiensis sp. nov., isolated from surface seawater of the Bering Sea and Chukchi Sea.</title>
        <authorList>
            <person name="Li C."/>
            <person name="Lai Q."/>
            <person name="Li G."/>
            <person name="Dong C."/>
            <person name="Wang J."/>
            <person name="Liao Y."/>
            <person name="Shao Z."/>
        </authorList>
    </citation>
    <scope>NUCLEOTIDE SEQUENCE [LARGE SCALE GENOMIC DNA]</scope>
    <source>
        <strain evidence="5 6">25B14_1</strain>
    </source>
</reference>
<dbReference type="SUPFAM" id="SSF46785">
    <property type="entry name" value="Winged helix' DNA-binding domain"/>
    <property type="match status" value="1"/>
</dbReference>
<evidence type="ECO:0000313" key="6">
    <source>
        <dbReference type="Proteomes" id="UP000027037"/>
    </source>
</evidence>
<dbReference type="PRINTS" id="PR00598">
    <property type="entry name" value="HTHMARR"/>
</dbReference>
<keyword evidence="2" id="KW-0238">DNA-binding</keyword>
<protein>
    <recommendedName>
        <fullName evidence="4">HTH marR-type domain-containing protein</fullName>
    </recommendedName>
</protein>
<dbReference type="eggNOG" id="COG1846">
    <property type="taxonomic scope" value="Bacteria"/>
</dbReference>
<dbReference type="PANTHER" id="PTHR42756:SF1">
    <property type="entry name" value="TRANSCRIPTIONAL REPRESSOR OF EMRAB OPERON"/>
    <property type="match status" value="1"/>
</dbReference>
<keyword evidence="6" id="KW-1185">Reference proteome</keyword>
<evidence type="ECO:0000256" key="2">
    <source>
        <dbReference type="ARBA" id="ARBA00023125"/>
    </source>
</evidence>